<dbReference type="InterPro" id="IPR005000">
    <property type="entry name" value="Aldolase/citrate-lyase_domain"/>
</dbReference>
<dbReference type="PANTHER" id="PTHR30502:SF0">
    <property type="entry name" value="PHOSPHOENOLPYRUVATE CARBOXYLASE FAMILY PROTEIN"/>
    <property type="match status" value="1"/>
</dbReference>
<dbReference type="Gene3D" id="3.20.20.60">
    <property type="entry name" value="Phosphoenolpyruvate-binding domains"/>
    <property type="match status" value="1"/>
</dbReference>
<keyword evidence="3 5" id="KW-0456">Lyase</keyword>
<sequence length="263" mass="28405">MRKNTIKEIWANGGAVVNGWCSIPSSFSAEVMAHQGFDSITIDMQHGVVDYQMAITMLQAISTTSVIPLTRVPWNDPARLMKILDAGSYGVICPMINNPDQAESLVAACKYPPMGMRSFGPIRAKYYAGGATHGGGDYHVYANDETLVIPQIETREAIENLDEILDVPGISAIYVGPSDLAMALGCQPRGGQNDPKVIEARQKIIETCKRHGIPAGIHTNSPEVAVQMIKDGFQLTSLASDDRFLMQAAKDTVNAVRSGIEQG</sequence>
<dbReference type="Pfam" id="PF03328">
    <property type="entry name" value="HpcH_HpaI"/>
    <property type="match status" value="1"/>
</dbReference>
<evidence type="ECO:0000259" key="4">
    <source>
        <dbReference type="Pfam" id="PF03328"/>
    </source>
</evidence>
<dbReference type="Proteomes" id="UP001056649">
    <property type="component" value="Chromosome"/>
</dbReference>
<organism evidence="5 6">
    <name type="scientific">Candidatus Endoriftia persephonae</name>
    <dbReference type="NCBI Taxonomy" id="393765"/>
    <lineage>
        <taxon>Bacteria</taxon>
        <taxon>Pseudomonadati</taxon>
        <taxon>Pseudomonadota</taxon>
        <taxon>Gammaproteobacteria</taxon>
        <taxon>Chromatiales</taxon>
        <taxon>Sedimenticolaceae</taxon>
        <taxon>Candidatus Endoriftia</taxon>
    </lineage>
</organism>
<evidence type="ECO:0000256" key="1">
    <source>
        <dbReference type="ARBA" id="ARBA00005568"/>
    </source>
</evidence>
<comment type="similarity">
    <text evidence="1">Belongs to the HpcH/HpaI aldolase family.</text>
</comment>
<keyword evidence="6" id="KW-1185">Reference proteome</keyword>
<dbReference type="RefSeq" id="WP_005959006.1">
    <property type="nucleotide sequence ID" value="NZ_CP090569.1"/>
</dbReference>
<dbReference type="AlphaFoldDB" id="A0A9J6ZW18"/>
<protein>
    <submittedName>
        <fullName evidence="5">Aldolase/citrate lyase family protein</fullName>
    </submittedName>
</protein>
<keyword evidence="2" id="KW-0479">Metal-binding</keyword>
<dbReference type="GO" id="GO:0016832">
    <property type="term" value="F:aldehyde-lyase activity"/>
    <property type="evidence" value="ECO:0007669"/>
    <property type="project" value="TreeGrafter"/>
</dbReference>
<dbReference type="InterPro" id="IPR050251">
    <property type="entry name" value="HpcH-HpaI_aldolase"/>
</dbReference>
<proteinExistence type="inferred from homology"/>
<evidence type="ECO:0000256" key="2">
    <source>
        <dbReference type="ARBA" id="ARBA00022723"/>
    </source>
</evidence>
<reference evidence="5" key="1">
    <citation type="journal article" date="2022" name="Mol. Ecol. Resour.">
        <title>The complete and closed genome of the facultative generalist Candidatus Endoriftia persephone from deep-sea hydrothermal vents.</title>
        <authorList>
            <person name="de Oliveira A.L."/>
            <person name="Srivastava A."/>
            <person name="Espada-Hinojosa S."/>
            <person name="Bright M."/>
        </authorList>
    </citation>
    <scope>NUCLEOTIDE SEQUENCE</scope>
    <source>
        <strain evidence="5">Tica-EPR-9o50.N</strain>
    </source>
</reference>
<dbReference type="SUPFAM" id="SSF51621">
    <property type="entry name" value="Phosphoenolpyruvate/pyruvate domain"/>
    <property type="match status" value="1"/>
</dbReference>
<evidence type="ECO:0000313" key="5">
    <source>
        <dbReference type="EMBL" id="USF86979.1"/>
    </source>
</evidence>
<evidence type="ECO:0000256" key="3">
    <source>
        <dbReference type="ARBA" id="ARBA00023239"/>
    </source>
</evidence>
<dbReference type="EMBL" id="CP090569">
    <property type="protein sequence ID" value="USF86979.1"/>
    <property type="molecule type" value="Genomic_DNA"/>
</dbReference>
<evidence type="ECO:0000313" key="6">
    <source>
        <dbReference type="Proteomes" id="UP001056649"/>
    </source>
</evidence>
<name>A0A9J6ZW18_9GAMM</name>
<dbReference type="GO" id="GO:0005737">
    <property type="term" value="C:cytoplasm"/>
    <property type="evidence" value="ECO:0007669"/>
    <property type="project" value="TreeGrafter"/>
</dbReference>
<dbReference type="InterPro" id="IPR015813">
    <property type="entry name" value="Pyrv/PenolPyrv_kinase-like_dom"/>
</dbReference>
<dbReference type="KEGG" id="eps:L0Y14_12660"/>
<dbReference type="GO" id="GO:0046872">
    <property type="term" value="F:metal ion binding"/>
    <property type="evidence" value="ECO:0007669"/>
    <property type="project" value="UniProtKB-KW"/>
</dbReference>
<dbReference type="PANTHER" id="PTHR30502">
    <property type="entry name" value="2-KETO-3-DEOXY-L-RHAMNONATE ALDOLASE"/>
    <property type="match status" value="1"/>
</dbReference>
<accession>A0A9J6ZW18</accession>
<dbReference type="InterPro" id="IPR040442">
    <property type="entry name" value="Pyrv_kinase-like_dom_sf"/>
</dbReference>
<gene>
    <name evidence="5" type="ORF">L0Y14_12660</name>
</gene>
<feature type="domain" description="HpcH/HpaI aldolase/citrate lyase" evidence="4">
    <location>
        <begin position="28"/>
        <end position="245"/>
    </location>
</feature>